<dbReference type="Ensembl" id="ENSECRT00000000678.1">
    <property type="protein sequence ID" value="ENSECRP00000000665.1"/>
    <property type="gene ID" value="ENSECRG00000000405.1"/>
</dbReference>
<proteinExistence type="predicted"/>
<dbReference type="SUPFAM" id="SSF54001">
    <property type="entry name" value="Cysteine proteinases"/>
    <property type="match status" value="1"/>
</dbReference>
<name>A0A8C4X2H9_ERPCA</name>
<accession>A0A8C4X2H9</accession>
<dbReference type="InterPro" id="IPR038765">
    <property type="entry name" value="Papain-like_cys_pep_sf"/>
</dbReference>
<reference evidence="1" key="1">
    <citation type="submission" date="2021-06" db="EMBL/GenBank/DDBJ databases">
        <authorList>
            <consortium name="Wellcome Sanger Institute Data Sharing"/>
        </authorList>
    </citation>
    <scope>NUCLEOTIDE SEQUENCE [LARGE SCALE GENOMIC DNA]</scope>
</reference>
<evidence type="ECO:0000313" key="2">
    <source>
        <dbReference type="Proteomes" id="UP000694620"/>
    </source>
</evidence>
<sequence length="184" mass="21162">SENPKKQCLKPSLLKYVLDSHRPSAELIVKDGNICLTREDFWSLGLNRCMDSNIGNACFKIVQEEAQRHGKDIHIVDMYVVPTWKTKNVDPLVGLPDNLGLKDAILFPAWSRQQDQVDHYLLCVEFEFLTYNYNIFYFIILTNHSTVNHDFPPKTSGNYCGILMLMVSVCFSQTFSSFKISFKV</sequence>
<dbReference type="Proteomes" id="UP000694620">
    <property type="component" value="Chromosome 1"/>
</dbReference>
<dbReference type="AlphaFoldDB" id="A0A8C4X2H9"/>
<dbReference type="Gene3D" id="3.40.395.10">
    <property type="entry name" value="Adenoviral Proteinase, Chain A"/>
    <property type="match status" value="1"/>
</dbReference>
<evidence type="ECO:0000313" key="1">
    <source>
        <dbReference type="Ensembl" id="ENSECRP00000000665.1"/>
    </source>
</evidence>
<protein>
    <submittedName>
        <fullName evidence="1">Uncharacterized protein</fullName>
    </submittedName>
</protein>
<organism evidence="1 2">
    <name type="scientific">Erpetoichthys calabaricus</name>
    <name type="common">Rope fish</name>
    <name type="synonym">Calamoichthys calabaricus</name>
    <dbReference type="NCBI Taxonomy" id="27687"/>
    <lineage>
        <taxon>Eukaryota</taxon>
        <taxon>Metazoa</taxon>
        <taxon>Chordata</taxon>
        <taxon>Craniata</taxon>
        <taxon>Vertebrata</taxon>
        <taxon>Euteleostomi</taxon>
        <taxon>Actinopterygii</taxon>
        <taxon>Polypteriformes</taxon>
        <taxon>Polypteridae</taxon>
        <taxon>Erpetoichthys</taxon>
    </lineage>
</organism>
<keyword evidence="2" id="KW-1185">Reference proteome</keyword>
<reference evidence="1" key="2">
    <citation type="submission" date="2025-08" db="UniProtKB">
        <authorList>
            <consortium name="Ensembl"/>
        </authorList>
    </citation>
    <scope>IDENTIFICATION</scope>
</reference>
<reference evidence="1" key="3">
    <citation type="submission" date="2025-09" db="UniProtKB">
        <authorList>
            <consortium name="Ensembl"/>
        </authorList>
    </citation>
    <scope>IDENTIFICATION</scope>
</reference>
<dbReference type="GeneTree" id="ENSGT01120000271959"/>